<name>A0A4P6JWN8_KTERU</name>
<sequence>MKIAIIGSGHIGGTLGTLWAGKGHQVMFGSRDPQSDKIRTLLLTAGENAQAGSVQEAIVFGEVILLAVPDTEIERVLEEVGDLHHKVLINSTNLRDGRSAGTEVLRLAKNARVVRAFNTVAWEVIARPQYGPTNATLFLNGDDSDAKKIVAQLGHDIGFDPVDAGDSANIPNVEKALGILWRILAPQFGREVTLRVLRRE</sequence>
<evidence type="ECO:0000256" key="1">
    <source>
        <dbReference type="ARBA" id="ARBA00023002"/>
    </source>
</evidence>
<organism evidence="3 4">
    <name type="scientific">Ktedonosporobacter rubrisoli</name>
    <dbReference type="NCBI Taxonomy" id="2509675"/>
    <lineage>
        <taxon>Bacteria</taxon>
        <taxon>Bacillati</taxon>
        <taxon>Chloroflexota</taxon>
        <taxon>Ktedonobacteria</taxon>
        <taxon>Ktedonobacterales</taxon>
        <taxon>Ktedonosporobacteraceae</taxon>
        <taxon>Ktedonosporobacter</taxon>
    </lineage>
</organism>
<keyword evidence="1" id="KW-0560">Oxidoreductase</keyword>
<gene>
    <name evidence="3" type="ORF">EPA93_29175</name>
</gene>
<dbReference type="AlphaFoldDB" id="A0A4P6JWN8"/>
<evidence type="ECO:0000259" key="2">
    <source>
        <dbReference type="Pfam" id="PF03807"/>
    </source>
</evidence>
<dbReference type="SUPFAM" id="SSF51735">
    <property type="entry name" value="NAD(P)-binding Rossmann-fold domains"/>
    <property type="match status" value="1"/>
</dbReference>
<keyword evidence="4" id="KW-1185">Reference proteome</keyword>
<reference evidence="3 4" key="1">
    <citation type="submission" date="2019-01" db="EMBL/GenBank/DDBJ databases">
        <title>Ktedonosporobacter rubrisoli SCAWS-G2.</title>
        <authorList>
            <person name="Huang Y."/>
            <person name="Yan B."/>
        </authorList>
    </citation>
    <scope>NUCLEOTIDE SEQUENCE [LARGE SCALE GENOMIC DNA]</scope>
    <source>
        <strain evidence="3 4">SCAWS-G2</strain>
    </source>
</reference>
<accession>A0A4P6JWN8</accession>
<evidence type="ECO:0000313" key="4">
    <source>
        <dbReference type="Proteomes" id="UP000290365"/>
    </source>
</evidence>
<dbReference type="OrthoDB" id="9786864at2"/>
<dbReference type="Gene3D" id="3.40.50.720">
    <property type="entry name" value="NAD(P)-binding Rossmann-like Domain"/>
    <property type="match status" value="1"/>
</dbReference>
<dbReference type="Proteomes" id="UP000290365">
    <property type="component" value="Chromosome"/>
</dbReference>
<evidence type="ECO:0000313" key="3">
    <source>
        <dbReference type="EMBL" id="QBD79833.1"/>
    </source>
</evidence>
<protein>
    <submittedName>
        <fullName evidence="3">NADP oxidoreductase</fullName>
    </submittedName>
</protein>
<dbReference type="GO" id="GO:0016491">
    <property type="term" value="F:oxidoreductase activity"/>
    <property type="evidence" value="ECO:0007669"/>
    <property type="project" value="UniProtKB-KW"/>
</dbReference>
<dbReference type="InterPro" id="IPR051267">
    <property type="entry name" value="STEAP_metalloreductase"/>
</dbReference>
<proteinExistence type="predicted"/>
<dbReference type="KEGG" id="kbs:EPA93_29175"/>
<dbReference type="PANTHER" id="PTHR14239:SF10">
    <property type="entry name" value="REDUCTASE"/>
    <property type="match status" value="1"/>
</dbReference>
<dbReference type="RefSeq" id="WP_129890899.1">
    <property type="nucleotide sequence ID" value="NZ_CP035758.1"/>
</dbReference>
<feature type="domain" description="Pyrroline-5-carboxylate reductase catalytic N-terminal" evidence="2">
    <location>
        <begin position="2"/>
        <end position="93"/>
    </location>
</feature>
<dbReference type="Pfam" id="PF03807">
    <property type="entry name" value="F420_oxidored"/>
    <property type="match status" value="1"/>
</dbReference>
<dbReference type="InterPro" id="IPR036291">
    <property type="entry name" value="NAD(P)-bd_dom_sf"/>
</dbReference>
<dbReference type="InterPro" id="IPR028939">
    <property type="entry name" value="P5C_Rdtase_cat_N"/>
</dbReference>
<dbReference type="EMBL" id="CP035758">
    <property type="protein sequence ID" value="QBD79833.1"/>
    <property type="molecule type" value="Genomic_DNA"/>
</dbReference>
<dbReference type="PANTHER" id="PTHR14239">
    <property type="entry name" value="DUDULIN-RELATED"/>
    <property type="match status" value="1"/>
</dbReference>